<keyword evidence="8" id="KW-0378">Hydrolase</keyword>
<keyword evidence="17" id="KW-1185">Reference proteome</keyword>
<dbReference type="InterPro" id="IPR036950">
    <property type="entry name" value="PBP_transglycosylase"/>
</dbReference>
<organism evidence="16 17">
    <name type="scientific">Mangrovivirga cuniculi</name>
    <dbReference type="NCBI Taxonomy" id="2715131"/>
    <lineage>
        <taxon>Bacteria</taxon>
        <taxon>Pseudomonadati</taxon>
        <taxon>Bacteroidota</taxon>
        <taxon>Cytophagia</taxon>
        <taxon>Cytophagales</taxon>
        <taxon>Mangrovivirgaceae</taxon>
        <taxon>Mangrovivirga</taxon>
    </lineage>
</organism>
<comment type="catalytic activity">
    <reaction evidence="11">
        <text>[GlcNAc-(1-&gt;4)-Mur2Ac(oyl-L-Ala-gamma-D-Glu-L-Lys-D-Ala-D-Ala)](n)-di-trans,octa-cis-undecaprenyl diphosphate + beta-D-GlcNAc-(1-&gt;4)-Mur2Ac(oyl-L-Ala-gamma-D-Glu-L-Lys-D-Ala-D-Ala)-di-trans,octa-cis-undecaprenyl diphosphate = [GlcNAc-(1-&gt;4)-Mur2Ac(oyl-L-Ala-gamma-D-Glu-L-Lys-D-Ala-D-Ala)](n+1)-di-trans,octa-cis-undecaprenyl diphosphate + di-trans,octa-cis-undecaprenyl diphosphate + H(+)</text>
        <dbReference type="Rhea" id="RHEA:23708"/>
        <dbReference type="Rhea" id="RHEA-COMP:9602"/>
        <dbReference type="Rhea" id="RHEA-COMP:9603"/>
        <dbReference type="ChEBI" id="CHEBI:15378"/>
        <dbReference type="ChEBI" id="CHEBI:58405"/>
        <dbReference type="ChEBI" id="CHEBI:60033"/>
        <dbReference type="ChEBI" id="CHEBI:78435"/>
        <dbReference type="EC" id="2.4.99.28"/>
    </reaction>
</comment>
<dbReference type="SUPFAM" id="SSF53955">
    <property type="entry name" value="Lysozyme-like"/>
    <property type="match status" value="1"/>
</dbReference>
<dbReference type="KEGG" id="fpf:DCC35_05385"/>
<dbReference type="EC" id="2.4.99.28" evidence="10"/>
<dbReference type="OrthoDB" id="9766909at2"/>
<comment type="similarity">
    <text evidence="2">In the C-terminal section; belongs to the transpeptidase family.</text>
</comment>
<evidence type="ECO:0000256" key="5">
    <source>
        <dbReference type="ARBA" id="ARBA00022670"/>
    </source>
</evidence>
<dbReference type="Gene3D" id="3.40.710.10">
    <property type="entry name" value="DD-peptidase/beta-lactamase superfamily"/>
    <property type="match status" value="1"/>
</dbReference>
<keyword evidence="12" id="KW-0812">Transmembrane</keyword>
<evidence type="ECO:0000256" key="12">
    <source>
        <dbReference type="SAM" id="Phobius"/>
    </source>
</evidence>
<dbReference type="Proteomes" id="UP000298616">
    <property type="component" value="Chromosome"/>
</dbReference>
<dbReference type="GO" id="GO:0006508">
    <property type="term" value="P:proteolysis"/>
    <property type="evidence" value="ECO:0007669"/>
    <property type="project" value="UniProtKB-KW"/>
</dbReference>
<dbReference type="InterPro" id="IPR050396">
    <property type="entry name" value="Glycosyltr_51/Transpeptidase"/>
</dbReference>
<dbReference type="AlphaFoldDB" id="A0A4D7JHN6"/>
<proteinExistence type="inferred from homology"/>
<evidence type="ECO:0000259" key="15">
    <source>
        <dbReference type="Pfam" id="PF06832"/>
    </source>
</evidence>
<dbReference type="InterPro" id="IPR009647">
    <property type="entry name" value="PBP_C"/>
</dbReference>
<evidence type="ECO:0000256" key="6">
    <source>
        <dbReference type="ARBA" id="ARBA00022676"/>
    </source>
</evidence>
<dbReference type="Pfam" id="PF00912">
    <property type="entry name" value="Transgly"/>
    <property type="match status" value="1"/>
</dbReference>
<dbReference type="InterPro" id="IPR011815">
    <property type="entry name" value="PBP_1c"/>
</dbReference>
<accession>A0A4D7JHN6</accession>
<keyword evidence="6" id="KW-0328">Glycosyltransferase</keyword>
<name>A0A4D7JHN6_9BACT</name>
<dbReference type="EMBL" id="CP028923">
    <property type="protein sequence ID" value="QCK14217.1"/>
    <property type="molecule type" value="Genomic_DNA"/>
</dbReference>
<keyword evidence="4" id="KW-0121">Carboxypeptidase</keyword>
<evidence type="ECO:0000256" key="7">
    <source>
        <dbReference type="ARBA" id="ARBA00022679"/>
    </source>
</evidence>
<dbReference type="GO" id="GO:0008658">
    <property type="term" value="F:penicillin binding"/>
    <property type="evidence" value="ECO:0007669"/>
    <property type="project" value="InterPro"/>
</dbReference>
<dbReference type="GO" id="GO:0008955">
    <property type="term" value="F:peptidoglycan glycosyltransferase activity"/>
    <property type="evidence" value="ECO:0007669"/>
    <property type="project" value="UniProtKB-EC"/>
</dbReference>
<evidence type="ECO:0000259" key="13">
    <source>
        <dbReference type="Pfam" id="PF00905"/>
    </source>
</evidence>
<evidence type="ECO:0000313" key="17">
    <source>
        <dbReference type="Proteomes" id="UP000298616"/>
    </source>
</evidence>
<keyword evidence="7" id="KW-0808">Transferase</keyword>
<dbReference type="Pfam" id="PF00905">
    <property type="entry name" value="Transpeptidase"/>
    <property type="match status" value="1"/>
</dbReference>
<dbReference type="RefSeq" id="WP_137089809.1">
    <property type="nucleotide sequence ID" value="NZ_CP028923.1"/>
</dbReference>
<reference evidence="16 17" key="1">
    <citation type="submission" date="2018-04" db="EMBL/GenBank/DDBJ databases">
        <title>Complete genome uncultured novel isolate.</title>
        <authorList>
            <person name="Merlino G."/>
        </authorList>
    </citation>
    <scope>NUCLEOTIDE SEQUENCE [LARGE SCALE GENOMIC DNA]</scope>
    <source>
        <strain evidence="17">R1DC9</strain>
    </source>
</reference>
<evidence type="ECO:0000256" key="3">
    <source>
        <dbReference type="ARBA" id="ARBA00007739"/>
    </source>
</evidence>
<dbReference type="InterPro" id="IPR001264">
    <property type="entry name" value="Glyco_trans_51"/>
</dbReference>
<keyword evidence="5" id="KW-0645">Protease</keyword>
<dbReference type="Gene3D" id="1.10.3810.10">
    <property type="entry name" value="Biosynthetic peptidoglycan transglycosylase-like"/>
    <property type="match status" value="1"/>
</dbReference>
<dbReference type="SUPFAM" id="SSF56601">
    <property type="entry name" value="beta-lactamase/transpeptidase-like"/>
    <property type="match status" value="1"/>
</dbReference>
<feature type="domain" description="Penicillin-binding protein transpeptidase" evidence="13">
    <location>
        <begin position="305"/>
        <end position="430"/>
    </location>
</feature>
<keyword evidence="12" id="KW-1133">Transmembrane helix</keyword>
<keyword evidence="12" id="KW-0472">Membrane</keyword>
<dbReference type="GO" id="GO:0009252">
    <property type="term" value="P:peptidoglycan biosynthetic process"/>
    <property type="evidence" value="ECO:0007669"/>
    <property type="project" value="InterPro"/>
</dbReference>
<feature type="domain" description="Glycosyl transferase family 51" evidence="14">
    <location>
        <begin position="58"/>
        <end position="226"/>
    </location>
</feature>
<evidence type="ECO:0000313" key="16">
    <source>
        <dbReference type="EMBL" id="QCK14217.1"/>
    </source>
</evidence>
<dbReference type="InterPro" id="IPR001460">
    <property type="entry name" value="PCN-bd_Tpept"/>
</dbReference>
<evidence type="ECO:0000256" key="11">
    <source>
        <dbReference type="ARBA" id="ARBA00049902"/>
    </source>
</evidence>
<dbReference type="Pfam" id="PF06832">
    <property type="entry name" value="BiPBP_C"/>
    <property type="match status" value="1"/>
</dbReference>
<dbReference type="InterPro" id="IPR012338">
    <property type="entry name" value="Beta-lactam/transpept-like"/>
</dbReference>
<feature type="domain" description="Penicillin-binding C-terminal" evidence="15">
    <location>
        <begin position="702"/>
        <end position="782"/>
    </location>
</feature>
<feature type="transmembrane region" description="Helical" evidence="12">
    <location>
        <begin position="12"/>
        <end position="32"/>
    </location>
</feature>
<dbReference type="GO" id="GO:0004180">
    <property type="term" value="F:carboxypeptidase activity"/>
    <property type="evidence" value="ECO:0007669"/>
    <property type="project" value="UniProtKB-KW"/>
</dbReference>
<gene>
    <name evidence="16" type="primary">pbpC</name>
    <name evidence="16" type="ORF">DCC35_05385</name>
</gene>
<protein>
    <recommendedName>
        <fullName evidence="10">peptidoglycan glycosyltransferase</fullName>
        <ecNumber evidence="10">2.4.99.28</ecNumber>
    </recommendedName>
</protein>
<dbReference type="PANTHER" id="PTHR32282">
    <property type="entry name" value="BINDING PROTEIN TRANSPEPTIDASE, PUTATIVE-RELATED"/>
    <property type="match status" value="1"/>
</dbReference>
<dbReference type="GO" id="GO:0030288">
    <property type="term" value="C:outer membrane-bounded periplasmic space"/>
    <property type="evidence" value="ECO:0007669"/>
    <property type="project" value="TreeGrafter"/>
</dbReference>
<dbReference type="NCBIfam" id="TIGR02073">
    <property type="entry name" value="PBP_1c"/>
    <property type="match status" value="1"/>
</dbReference>
<sequence>MKTGIKKKLNKVIRAGIYLMFALVIVILLIPIPDPVFDTPNSTVLYSSEGDLLCASIAEDEQWRFPSSDSIPAKFEHAIRIFEDEYYHYHPGVNPVSIFRAVWQNYKAGKVVSGGSTLTMQVVRMAYGNKKRTLIQKAIEILAAIKLDLFYSKETILKLYADNAPFGGNIVGITSASWKYFGRPPYRLSWAEAATLAILPNEPSNIYPGKNQDKLISKRNRLLSKLAKKGFMSDEELFLAKEEIIPAEIYDLPDHGYHLLYRSIKEGKSGNNIHSTLSASLQVKVEEIVNRYSHKMASNEIHNAAALVLNVKNGSTLAYVGNSKNSGSHGQHVDVITARRSPGSLLKPFLYAASLDEGLITPEKLVPDVPLFYNGFAPKNFDKQYRGAVPADEALASSLNVPFVHLLVDYGYEKFHHNLRKIGFKSFDKPASHYGLSIILGGAETTLWEITGAYAGMKRSLDNYYNRPVNKGYSDLDFHSNYYDKADSLILNEIKLNPDGQIKAPSIWFTLNAMKNLNRPEQEAGWEQFNSSQSVAWKTGTSYGFKDGWAIGITDNFLVGIWIGNADGEGRPGLTGVEAAAPLMFEVFDLLDDQLNLREPFGISKVVCQKSGMIAAENCTEIDSESLPEYLAVTKECDLHQNIQLDQKEEYRVNSSCYEISNMVTKSYFILPPVQAYYYKRFNPNYKTAPPFIEDCNAQDVTKFFDLIYPEKFTKVHIPREQAGNTGETIFEAAHGDADIKVFWHLDNQFLGFTTGDHKMGIHTSAGVHLLTLVDENGNEISQPFEVVN</sequence>
<dbReference type="PANTHER" id="PTHR32282:SF15">
    <property type="entry name" value="PENICILLIN-BINDING PROTEIN 1C"/>
    <property type="match status" value="1"/>
</dbReference>
<keyword evidence="9" id="KW-0511">Multifunctional enzyme</keyword>
<evidence type="ECO:0000256" key="2">
    <source>
        <dbReference type="ARBA" id="ARBA00007090"/>
    </source>
</evidence>
<evidence type="ECO:0000259" key="14">
    <source>
        <dbReference type="Pfam" id="PF00912"/>
    </source>
</evidence>
<comment type="similarity">
    <text evidence="3">In the N-terminal section; belongs to the glycosyltransferase 51 family.</text>
</comment>
<evidence type="ECO:0000256" key="8">
    <source>
        <dbReference type="ARBA" id="ARBA00022801"/>
    </source>
</evidence>
<evidence type="ECO:0000256" key="4">
    <source>
        <dbReference type="ARBA" id="ARBA00022645"/>
    </source>
</evidence>
<dbReference type="InterPro" id="IPR023346">
    <property type="entry name" value="Lysozyme-like_dom_sf"/>
</dbReference>
<comment type="pathway">
    <text evidence="1">Cell wall biogenesis; peptidoglycan biosynthesis.</text>
</comment>
<evidence type="ECO:0000256" key="1">
    <source>
        <dbReference type="ARBA" id="ARBA00004752"/>
    </source>
</evidence>
<evidence type="ECO:0000256" key="10">
    <source>
        <dbReference type="ARBA" id="ARBA00044770"/>
    </source>
</evidence>
<evidence type="ECO:0000256" key="9">
    <source>
        <dbReference type="ARBA" id="ARBA00023268"/>
    </source>
</evidence>